<sequence length="177" mass="19879">MNSQTRPVSGQYPVYYDESYYPRVPAGADPLELLEQQTAELQQLLGGLSEQQALTAYAPGKWSIKEMVQHLTDTERIFAYRALCVARGETQSLPGFDENAYAAESDANSRTLSELLAENEMVRKSSLALFRSFRPAQLDRVGLANNNPISVRALLYVLPGHEAHHINVLRERYLPLL</sequence>
<name>A0A5B8A5X6_9BACT</name>
<dbReference type="EMBL" id="CP040896">
    <property type="protein sequence ID" value="QDA62631.1"/>
    <property type="molecule type" value="Genomic_DNA"/>
</dbReference>
<gene>
    <name evidence="2" type="ORF">FHG12_17515</name>
</gene>
<reference evidence="2 3" key="1">
    <citation type="submission" date="2019-06" db="EMBL/GenBank/DDBJ databases">
        <authorList>
            <person name="Srinivasan S."/>
        </authorList>
    </citation>
    <scope>NUCLEOTIDE SEQUENCE [LARGE SCALE GENOMIC DNA]</scope>
    <source>
        <strain evidence="2 3">17J68-5</strain>
    </source>
</reference>
<dbReference type="Proteomes" id="UP000305398">
    <property type="component" value="Chromosome"/>
</dbReference>
<dbReference type="OrthoDB" id="9793216at2"/>
<proteinExistence type="predicted"/>
<dbReference type="KEGG" id="hyj:FHG12_17515"/>
<organism evidence="2 3">
    <name type="scientific">Hymenobacter jejuensis</name>
    <dbReference type="NCBI Taxonomy" id="2502781"/>
    <lineage>
        <taxon>Bacteria</taxon>
        <taxon>Pseudomonadati</taxon>
        <taxon>Bacteroidota</taxon>
        <taxon>Cytophagia</taxon>
        <taxon>Cytophagales</taxon>
        <taxon>Hymenobacteraceae</taxon>
        <taxon>Hymenobacter</taxon>
    </lineage>
</organism>
<dbReference type="SUPFAM" id="SSF109854">
    <property type="entry name" value="DinB/YfiT-like putative metalloenzymes"/>
    <property type="match status" value="1"/>
</dbReference>
<protein>
    <submittedName>
        <fullName evidence="2">DinB family protein</fullName>
    </submittedName>
</protein>
<dbReference type="InterPro" id="IPR034660">
    <property type="entry name" value="DinB/YfiT-like"/>
</dbReference>
<feature type="domain" description="DinB-like" evidence="1">
    <location>
        <begin position="34"/>
        <end position="167"/>
    </location>
</feature>
<dbReference type="AlphaFoldDB" id="A0A5B8A5X6"/>
<evidence type="ECO:0000313" key="2">
    <source>
        <dbReference type="EMBL" id="QDA62631.1"/>
    </source>
</evidence>
<dbReference type="Pfam" id="PF12867">
    <property type="entry name" value="DinB_2"/>
    <property type="match status" value="1"/>
</dbReference>
<evidence type="ECO:0000313" key="3">
    <source>
        <dbReference type="Proteomes" id="UP000305398"/>
    </source>
</evidence>
<dbReference type="InterPro" id="IPR024775">
    <property type="entry name" value="DinB-like"/>
</dbReference>
<evidence type="ECO:0000259" key="1">
    <source>
        <dbReference type="Pfam" id="PF12867"/>
    </source>
</evidence>
<dbReference type="Gene3D" id="1.20.120.450">
    <property type="entry name" value="dinb family like domain"/>
    <property type="match status" value="1"/>
</dbReference>
<accession>A0A5B8A5X6</accession>
<keyword evidence="3" id="KW-1185">Reference proteome</keyword>